<dbReference type="InterPro" id="IPR023415">
    <property type="entry name" value="LDLR_class-A_CS"/>
</dbReference>
<dbReference type="InterPro" id="IPR013320">
    <property type="entry name" value="ConA-like_dom_sf"/>
</dbReference>
<dbReference type="InterPro" id="IPR000998">
    <property type="entry name" value="MAM_dom"/>
</dbReference>
<dbReference type="PROSITE" id="PS50068">
    <property type="entry name" value="LDLRA_2"/>
    <property type="match status" value="1"/>
</dbReference>
<gene>
    <name evidence="8" type="ORF">MAR_002202</name>
</gene>
<feature type="transmembrane region" description="Helical" evidence="6">
    <location>
        <begin position="200"/>
        <end position="224"/>
    </location>
</feature>
<dbReference type="Pfam" id="PF00057">
    <property type="entry name" value="Ldl_recept_a"/>
    <property type="match status" value="1"/>
</dbReference>
<dbReference type="InterPro" id="IPR011009">
    <property type="entry name" value="Kinase-like_dom_sf"/>
</dbReference>
<feature type="compositionally biased region" description="Polar residues" evidence="5">
    <location>
        <begin position="153"/>
        <end position="165"/>
    </location>
</feature>
<feature type="domain" description="MAM" evidence="7">
    <location>
        <begin position="106"/>
        <end position="158"/>
    </location>
</feature>
<keyword evidence="6" id="KW-0812">Transmembrane</keyword>
<dbReference type="Pfam" id="PF07714">
    <property type="entry name" value="PK_Tyr_Ser-Thr"/>
    <property type="match status" value="1"/>
</dbReference>
<keyword evidence="6" id="KW-0472">Membrane</keyword>
<accession>A0ABY7FGR1</accession>
<dbReference type="PROSITE" id="PS50060">
    <property type="entry name" value="MAM_2"/>
    <property type="match status" value="1"/>
</dbReference>
<keyword evidence="9" id="KW-1185">Reference proteome</keyword>
<feature type="region of interest" description="Disordered" evidence="5">
    <location>
        <begin position="133"/>
        <end position="178"/>
    </location>
</feature>
<evidence type="ECO:0000259" key="7">
    <source>
        <dbReference type="PROSITE" id="PS50060"/>
    </source>
</evidence>
<evidence type="ECO:0000256" key="6">
    <source>
        <dbReference type="SAM" id="Phobius"/>
    </source>
</evidence>
<evidence type="ECO:0000256" key="3">
    <source>
        <dbReference type="PROSITE-ProRule" id="PRU00124"/>
    </source>
</evidence>
<dbReference type="SMART" id="SM00219">
    <property type="entry name" value="TyrKc"/>
    <property type="match status" value="1"/>
</dbReference>
<dbReference type="SMART" id="SM00192">
    <property type="entry name" value="LDLa"/>
    <property type="match status" value="1"/>
</dbReference>
<organism evidence="8 9">
    <name type="scientific">Mya arenaria</name>
    <name type="common">Soft-shell clam</name>
    <dbReference type="NCBI Taxonomy" id="6604"/>
    <lineage>
        <taxon>Eukaryota</taxon>
        <taxon>Metazoa</taxon>
        <taxon>Spiralia</taxon>
        <taxon>Lophotrochozoa</taxon>
        <taxon>Mollusca</taxon>
        <taxon>Bivalvia</taxon>
        <taxon>Autobranchia</taxon>
        <taxon>Heteroconchia</taxon>
        <taxon>Euheterodonta</taxon>
        <taxon>Imparidentia</taxon>
        <taxon>Neoheterodontei</taxon>
        <taxon>Myida</taxon>
        <taxon>Myoidea</taxon>
        <taxon>Myidae</taxon>
        <taxon>Mya</taxon>
    </lineage>
</organism>
<feature type="disulfide bond" evidence="3">
    <location>
        <begin position="72"/>
        <end position="90"/>
    </location>
</feature>
<evidence type="ECO:0000256" key="4">
    <source>
        <dbReference type="PROSITE-ProRule" id="PRU10141"/>
    </source>
</evidence>
<dbReference type="EMBL" id="CP111022">
    <property type="protein sequence ID" value="WAR20364.1"/>
    <property type="molecule type" value="Genomic_DNA"/>
</dbReference>
<proteinExistence type="predicted"/>
<sequence>SYALLSSAAGTDDPDKPSALSISPDILTSLQNESTQICVEVCVSLSSEQDDEQLTFSVVNEDDDSQNKKFVCADGTCLSWDKVCNLKDDCEDGSDEDICDSLPTHAMCTFEKDTCGWTNMFNNPEARNEHFDWTRHQGPSPTPDTGPKVDHTLGTTEGGTRSAKVTRSDRETDLEGTSGGPITVGLTWAKHPSPKISVEYIIVITVSAVTVAIVMGTELLYIAIKKHKVSSSQTPRLEMATAVSDDNFSSPAVHPSTIDMQLRCVVTELNPIYDFITAKYPEQQLREIPRNKLQLIRLLGQGAFGEVYEGTLTNMCANVRELQVAVKDQACTVSMEELLKLSLDVANRCRHLEEKHFVHSADYYRKGGKTMLPIKWLPPKAFLDGVFTSKTDVWSFGVLLWEIYTLGYMPYPGQTNSDVMHFVSSGGRLDPPEQYPGQ</sequence>
<dbReference type="PANTHER" id="PTHR24416:SF604">
    <property type="entry name" value="RECEPTOR PROTEIN-TYROSINE KINASE"/>
    <property type="match status" value="1"/>
</dbReference>
<comment type="subcellular location">
    <subcellularLocation>
        <location evidence="1">Membrane</location>
        <topology evidence="1">Single-pass membrane protein</topology>
    </subcellularLocation>
</comment>
<dbReference type="Gene3D" id="3.30.200.20">
    <property type="entry name" value="Phosphorylase Kinase, domain 1"/>
    <property type="match status" value="1"/>
</dbReference>
<protein>
    <submittedName>
        <fullName evidence="8">ALK-like protein</fullName>
    </submittedName>
</protein>
<dbReference type="PRINTS" id="PR00109">
    <property type="entry name" value="TYRKINASE"/>
</dbReference>
<dbReference type="PROSITE" id="PS01209">
    <property type="entry name" value="LDLRA_1"/>
    <property type="match status" value="1"/>
</dbReference>
<feature type="binding site" evidence="4">
    <location>
        <position position="327"/>
    </location>
    <ligand>
        <name>ATP</name>
        <dbReference type="ChEBI" id="CHEBI:30616"/>
    </ligand>
</feature>
<dbReference type="InterPro" id="IPR017441">
    <property type="entry name" value="Protein_kinase_ATP_BS"/>
</dbReference>
<dbReference type="SUPFAM" id="SSF57424">
    <property type="entry name" value="LDL receptor-like module"/>
    <property type="match status" value="1"/>
</dbReference>
<dbReference type="Gene3D" id="1.10.510.10">
    <property type="entry name" value="Transferase(Phosphotransferase) domain 1"/>
    <property type="match status" value="1"/>
</dbReference>
<dbReference type="PANTHER" id="PTHR24416">
    <property type="entry name" value="TYROSINE-PROTEIN KINASE RECEPTOR"/>
    <property type="match status" value="1"/>
</dbReference>
<keyword evidence="6" id="KW-1133">Transmembrane helix</keyword>
<dbReference type="CDD" id="cd00112">
    <property type="entry name" value="LDLa"/>
    <property type="match status" value="1"/>
</dbReference>
<dbReference type="Proteomes" id="UP001164746">
    <property type="component" value="Chromosome 11"/>
</dbReference>
<keyword evidence="4" id="KW-0547">Nucleotide-binding</keyword>
<dbReference type="InterPro" id="IPR001245">
    <property type="entry name" value="Ser-Thr/Tyr_kinase_cat_dom"/>
</dbReference>
<feature type="disulfide bond" evidence="3">
    <location>
        <begin position="84"/>
        <end position="99"/>
    </location>
</feature>
<dbReference type="SUPFAM" id="SSF56112">
    <property type="entry name" value="Protein kinase-like (PK-like)"/>
    <property type="match status" value="1"/>
</dbReference>
<evidence type="ECO:0000256" key="2">
    <source>
        <dbReference type="ARBA" id="ARBA00023157"/>
    </source>
</evidence>
<feature type="region of interest" description="Disordered" evidence="5">
    <location>
        <begin position="1"/>
        <end position="20"/>
    </location>
</feature>
<dbReference type="Gene3D" id="4.10.400.10">
    <property type="entry name" value="Low-density Lipoprotein Receptor"/>
    <property type="match status" value="1"/>
</dbReference>
<evidence type="ECO:0000256" key="5">
    <source>
        <dbReference type="SAM" id="MobiDB-lite"/>
    </source>
</evidence>
<name>A0ABY7FGR1_MYAAR</name>
<feature type="non-terminal residue" evidence="8">
    <location>
        <position position="438"/>
    </location>
</feature>
<keyword evidence="4" id="KW-0067">ATP-binding</keyword>
<comment type="caution">
    <text evidence="3">Lacks conserved residue(s) required for the propagation of feature annotation.</text>
</comment>
<dbReference type="InterPro" id="IPR036055">
    <property type="entry name" value="LDL_receptor-like_sf"/>
</dbReference>
<reference evidence="8" key="1">
    <citation type="submission" date="2022-11" db="EMBL/GenBank/DDBJ databases">
        <title>Centuries of genome instability and evolution in soft-shell clam transmissible cancer (bioRxiv).</title>
        <authorList>
            <person name="Hart S.F.M."/>
            <person name="Yonemitsu M.A."/>
            <person name="Giersch R.M."/>
            <person name="Beal B.F."/>
            <person name="Arriagada G."/>
            <person name="Davis B.W."/>
            <person name="Ostrander E.A."/>
            <person name="Goff S.P."/>
            <person name="Metzger M.J."/>
        </authorList>
    </citation>
    <scope>NUCLEOTIDE SEQUENCE</scope>
    <source>
        <strain evidence="8">MELC-2E11</strain>
        <tissue evidence="8">Siphon/mantle</tissue>
    </source>
</reference>
<dbReference type="PROSITE" id="PS00107">
    <property type="entry name" value="PROTEIN_KINASE_ATP"/>
    <property type="match status" value="1"/>
</dbReference>
<dbReference type="InterPro" id="IPR002172">
    <property type="entry name" value="LDrepeatLR_classA_rpt"/>
</dbReference>
<keyword evidence="2 3" id="KW-1015">Disulfide bond</keyword>
<dbReference type="InterPro" id="IPR020635">
    <property type="entry name" value="Tyr_kinase_cat_dom"/>
</dbReference>
<dbReference type="InterPro" id="IPR050122">
    <property type="entry name" value="RTK"/>
</dbReference>
<evidence type="ECO:0000313" key="8">
    <source>
        <dbReference type="EMBL" id="WAR20364.1"/>
    </source>
</evidence>
<evidence type="ECO:0000313" key="9">
    <source>
        <dbReference type="Proteomes" id="UP001164746"/>
    </source>
</evidence>
<dbReference type="SUPFAM" id="SSF49899">
    <property type="entry name" value="Concanavalin A-like lectins/glucanases"/>
    <property type="match status" value="1"/>
</dbReference>
<evidence type="ECO:0000256" key="1">
    <source>
        <dbReference type="ARBA" id="ARBA00004167"/>
    </source>
</evidence>